<evidence type="ECO:0000256" key="3">
    <source>
        <dbReference type="ARBA" id="ARBA00022771"/>
    </source>
</evidence>
<proteinExistence type="predicted"/>
<sequence length="255" mass="29568">MNRKPGRTRWAKRSSPYMQDRRRGKRDDTDDGPLLDMIISDLHPHTIVEEPGFLHFYKSMKGERCQYQPTSTHILSKLEQLFFRKTQSVQKLLESVDTVALSSEVWNTTANKTYMTTTCHLIDNTWTQQSCVLETTPLPEEYKPIHFIGQLLKIADKWRIGSKIKVVVTNEDGIKRDIKKAGWDLIPCFANTLDVVFKETLEASSDWKVLVQRCCKISEYFSNVEAQGHLKAAQKSCAYRNITWLRPRVINGFLR</sequence>
<dbReference type="PANTHER" id="PTHR46481:SF10">
    <property type="entry name" value="ZINC FINGER BED DOMAIN-CONTAINING PROTEIN 39"/>
    <property type="match status" value="1"/>
</dbReference>
<reference evidence="7" key="1">
    <citation type="submission" date="2025-08" db="UniProtKB">
        <authorList>
            <consortium name="RefSeq"/>
        </authorList>
    </citation>
    <scope>IDENTIFICATION</scope>
    <source>
        <tissue evidence="7">Muscle</tissue>
    </source>
</reference>
<evidence type="ECO:0000256" key="5">
    <source>
        <dbReference type="ARBA" id="ARBA00023242"/>
    </source>
</evidence>
<accession>A0A9Q9UXW0</accession>
<dbReference type="OrthoDB" id="1607513at2759"/>
<keyword evidence="5" id="KW-0539">Nucleus</keyword>
<dbReference type="InterPro" id="IPR052035">
    <property type="entry name" value="ZnF_BED_domain_contain"/>
</dbReference>
<comment type="subcellular location">
    <subcellularLocation>
        <location evidence="1">Nucleus</location>
    </subcellularLocation>
</comment>
<dbReference type="AlphaFoldDB" id="A0A9Q9UXW0"/>
<gene>
    <name evidence="7" type="primary">LOC109048117</name>
</gene>
<evidence type="ECO:0000256" key="4">
    <source>
        <dbReference type="ARBA" id="ARBA00022833"/>
    </source>
</evidence>
<dbReference type="GeneID" id="109048117"/>
<evidence type="ECO:0000313" key="7">
    <source>
        <dbReference type="RefSeq" id="XP_018921341.2"/>
    </source>
</evidence>
<dbReference type="PANTHER" id="PTHR46481">
    <property type="entry name" value="ZINC FINGER BED DOMAIN-CONTAINING PROTEIN 4"/>
    <property type="match status" value="1"/>
</dbReference>
<evidence type="ECO:0000256" key="2">
    <source>
        <dbReference type="ARBA" id="ARBA00022723"/>
    </source>
</evidence>
<feature type="compositionally biased region" description="Basic residues" evidence="6">
    <location>
        <begin position="1"/>
        <end position="12"/>
    </location>
</feature>
<feature type="compositionally biased region" description="Basic and acidic residues" evidence="6">
    <location>
        <begin position="19"/>
        <end position="28"/>
    </location>
</feature>
<evidence type="ECO:0000256" key="6">
    <source>
        <dbReference type="SAM" id="MobiDB-lite"/>
    </source>
</evidence>
<dbReference type="KEGG" id="ccar:109048117"/>
<dbReference type="RefSeq" id="XP_018921341.2">
    <property type="nucleotide sequence ID" value="XM_019065796.2"/>
</dbReference>
<protein>
    <submittedName>
        <fullName evidence="7">Uncharacterized protein LOC109048117 isoform X1</fullName>
    </submittedName>
</protein>
<dbReference type="GO" id="GO:0008270">
    <property type="term" value="F:zinc ion binding"/>
    <property type="evidence" value="ECO:0007669"/>
    <property type="project" value="UniProtKB-KW"/>
</dbReference>
<dbReference type="Proteomes" id="UP001155660">
    <property type="component" value="Chromosome A12"/>
</dbReference>
<keyword evidence="4" id="KW-0862">Zinc</keyword>
<dbReference type="GO" id="GO:0005634">
    <property type="term" value="C:nucleus"/>
    <property type="evidence" value="ECO:0007669"/>
    <property type="project" value="UniProtKB-SubCell"/>
</dbReference>
<evidence type="ECO:0000256" key="1">
    <source>
        <dbReference type="ARBA" id="ARBA00004123"/>
    </source>
</evidence>
<keyword evidence="2" id="KW-0479">Metal-binding</keyword>
<name>A0A9Q9UXW0_CYPCA</name>
<keyword evidence="3" id="KW-0863">Zinc-finger</keyword>
<feature type="region of interest" description="Disordered" evidence="6">
    <location>
        <begin position="1"/>
        <end position="32"/>
    </location>
</feature>
<organism evidence="7">
    <name type="scientific">Cyprinus carpio</name>
    <name type="common">Common carp</name>
    <dbReference type="NCBI Taxonomy" id="7962"/>
    <lineage>
        <taxon>Eukaryota</taxon>
        <taxon>Metazoa</taxon>
        <taxon>Chordata</taxon>
        <taxon>Craniata</taxon>
        <taxon>Vertebrata</taxon>
        <taxon>Euteleostomi</taxon>
        <taxon>Actinopterygii</taxon>
        <taxon>Neopterygii</taxon>
        <taxon>Teleostei</taxon>
        <taxon>Ostariophysi</taxon>
        <taxon>Cypriniformes</taxon>
        <taxon>Cyprinidae</taxon>
        <taxon>Cyprininae</taxon>
        <taxon>Cyprinus</taxon>
    </lineage>
</organism>